<keyword evidence="4" id="KW-1185">Reference proteome</keyword>
<feature type="chain" id="PRO_5021916151" evidence="2">
    <location>
        <begin position="21"/>
        <end position="289"/>
    </location>
</feature>
<dbReference type="EMBL" id="CP036271">
    <property type="protein sequence ID" value="QDT55212.1"/>
    <property type="molecule type" value="Genomic_DNA"/>
</dbReference>
<evidence type="ECO:0000256" key="2">
    <source>
        <dbReference type="SAM" id="SignalP"/>
    </source>
</evidence>
<feature type="coiled-coil region" evidence="1">
    <location>
        <begin position="132"/>
        <end position="180"/>
    </location>
</feature>
<accession>A0A517SGG1</accession>
<feature type="signal peptide" evidence="2">
    <location>
        <begin position="1"/>
        <end position="20"/>
    </location>
</feature>
<dbReference type="AlphaFoldDB" id="A0A517SGG1"/>
<dbReference type="Proteomes" id="UP000315700">
    <property type="component" value="Chromosome"/>
</dbReference>
<gene>
    <name evidence="3" type="primary">smc_2</name>
    <name evidence="3" type="ORF">Pan44_32540</name>
</gene>
<dbReference type="KEGG" id="ccos:Pan44_32540"/>
<dbReference type="OrthoDB" id="253764at2"/>
<evidence type="ECO:0000313" key="4">
    <source>
        <dbReference type="Proteomes" id="UP000315700"/>
    </source>
</evidence>
<proteinExistence type="predicted"/>
<keyword evidence="1" id="KW-0175">Coiled coil</keyword>
<protein>
    <submittedName>
        <fullName evidence="3">Chromosome partition protein Smc</fullName>
    </submittedName>
</protein>
<feature type="coiled-coil region" evidence="1">
    <location>
        <begin position="48"/>
        <end position="103"/>
    </location>
</feature>
<organism evidence="3 4">
    <name type="scientific">Caulifigura coniformis</name>
    <dbReference type="NCBI Taxonomy" id="2527983"/>
    <lineage>
        <taxon>Bacteria</taxon>
        <taxon>Pseudomonadati</taxon>
        <taxon>Planctomycetota</taxon>
        <taxon>Planctomycetia</taxon>
        <taxon>Planctomycetales</taxon>
        <taxon>Planctomycetaceae</taxon>
        <taxon>Caulifigura</taxon>
    </lineage>
</organism>
<sequence length="289" mass="31851" precursor="true">MSNVGKLLVFLQLTLSVVFAAMAGAVYTAHTNWKATAEKSKADLATKEQDLSRAITNAEMEKNDLTTRLNAEKDQRLKVEADLQTAQVQVAALQKDKIDLQSQNSSQTALAETKASEAGYRNEEALKQRLINSDVQKRLDEAQQELRLKTDSLFVTRTELADLEARHTALLQEKASLEKILANANVNFDLRLVNKLQSPPPVVDGIVEEVQNDRTGRAKMLVISIGADDGLIVGHELDAFRSGVDGRRAQWLGRVRVVDTRPDQAVVEVVQTAKNGIIEKGDNVTTKLL</sequence>
<evidence type="ECO:0000313" key="3">
    <source>
        <dbReference type="EMBL" id="QDT55212.1"/>
    </source>
</evidence>
<evidence type="ECO:0000256" key="1">
    <source>
        <dbReference type="SAM" id="Coils"/>
    </source>
</evidence>
<keyword evidence="2" id="KW-0732">Signal</keyword>
<dbReference type="RefSeq" id="WP_145030987.1">
    <property type="nucleotide sequence ID" value="NZ_CP036271.1"/>
</dbReference>
<reference evidence="3 4" key="1">
    <citation type="submission" date="2019-02" db="EMBL/GenBank/DDBJ databases">
        <title>Deep-cultivation of Planctomycetes and their phenomic and genomic characterization uncovers novel biology.</title>
        <authorList>
            <person name="Wiegand S."/>
            <person name="Jogler M."/>
            <person name="Boedeker C."/>
            <person name="Pinto D."/>
            <person name="Vollmers J."/>
            <person name="Rivas-Marin E."/>
            <person name="Kohn T."/>
            <person name="Peeters S.H."/>
            <person name="Heuer A."/>
            <person name="Rast P."/>
            <person name="Oberbeckmann S."/>
            <person name="Bunk B."/>
            <person name="Jeske O."/>
            <person name="Meyerdierks A."/>
            <person name="Storesund J.E."/>
            <person name="Kallscheuer N."/>
            <person name="Luecker S."/>
            <person name="Lage O.M."/>
            <person name="Pohl T."/>
            <person name="Merkel B.J."/>
            <person name="Hornburger P."/>
            <person name="Mueller R.-W."/>
            <person name="Bruemmer F."/>
            <person name="Labrenz M."/>
            <person name="Spormann A.M."/>
            <person name="Op den Camp H."/>
            <person name="Overmann J."/>
            <person name="Amann R."/>
            <person name="Jetten M.S.M."/>
            <person name="Mascher T."/>
            <person name="Medema M.H."/>
            <person name="Devos D.P."/>
            <person name="Kaster A.-K."/>
            <person name="Ovreas L."/>
            <person name="Rohde M."/>
            <person name="Galperin M.Y."/>
            <person name="Jogler C."/>
        </authorList>
    </citation>
    <scope>NUCLEOTIDE SEQUENCE [LARGE SCALE GENOMIC DNA]</scope>
    <source>
        <strain evidence="3 4">Pan44</strain>
    </source>
</reference>
<dbReference type="InParanoid" id="A0A517SGG1"/>
<name>A0A517SGG1_9PLAN</name>